<sequence length="100" mass="11063">MKGTGQFKVTKRGFDGRWITFTSVGRLLTRGTKMWDFLQVVERNVTWLMRRPGSVDETGGFRLSGGVESWTSPTLVSVRFASNRDSAVLPSGIASSDIYG</sequence>
<dbReference type="EMBL" id="BGPR01011655">
    <property type="protein sequence ID" value="GBN52372.1"/>
    <property type="molecule type" value="Genomic_DNA"/>
</dbReference>
<gene>
    <name evidence="1" type="ORF">AVEN_159610_1</name>
</gene>
<organism evidence="1 2">
    <name type="scientific">Araneus ventricosus</name>
    <name type="common">Orbweaver spider</name>
    <name type="synonym">Epeira ventricosa</name>
    <dbReference type="NCBI Taxonomy" id="182803"/>
    <lineage>
        <taxon>Eukaryota</taxon>
        <taxon>Metazoa</taxon>
        <taxon>Ecdysozoa</taxon>
        <taxon>Arthropoda</taxon>
        <taxon>Chelicerata</taxon>
        <taxon>Arachnida</taxon>
        <taxon>Araneae</taxon>
        <taxon>Araneomorphae</taxon>
        <taxon>Entelegynae</taxon>
        <taxon>Araneoidea</taxon>
        <taxon>Araneidae</taxon>
        <taxon>Araneus</taxon>
    </lineage>
</organism>
<dbReference type="AlphaFoldDB" id="A0A4Y2PMS0"/>
<protein>
    <submittedName>
        <fullName evidence="1">Uncharacterized protein</fullName>
    </submittedName>
</protein>
<accession>A0A4Y2PMS0</accession>
<evidence type="ECO:0000313" key="1">
    <source>
        <dbReference type="EMBL" id="GBN52372.1"/>
    </source>
</evidence>
<keyword evidence="2" id="KW-1185">Reference proteome</keyword>
<comment type="caution">
    <text evidence="1">The sequence shown here is derived from an EMBL/GenBank/DDBJ whole genome shotgun (WGS) entry which is preliminary data.</text>
</comment>
<name>A0A4Y2PMS0_ARAVE</name>
<reference evidence="1 2" key="1">
    <citation type="journal article" date="2019" name="Sci. Rep.">
        <title>Orb-weaving spider Araneus ventricosus genome elucidates the spidroin gene catalogue.</title>
        <authorList>
            <person name="Kono N."/>
            <person name="Nakamura H."/>
            <person name="Ohtoshi R."/>
            <person name="Moran D.A.P."/>
            <person name="Shinohara A."/>
            <person name="Yoshida Y."/>
            <person name="Fujiwara M."/>
            <person name="Mori M."/>
            <person name="Tomita M."/>
            <person name="Arakawa K."/>
        </authorList>
    </citation>
    <scope>NUCLEOTIDE SEQUENCE [LARGE SCALE GENOMIC DNA]</scope>
</reference>
<proteinExistence type="predicted"/>
<dbReference type="Proteomes" id="UP000499080">
    <property type="component" value="Unassembled WGS sequence"/>
</dbReference>
<evidence type="ECO:0000313" key="2">
    <source>
        <dbReference type="Proteomes" id="UP000499080"/>
    </source>
</evidence>